<accession>A0ABU5MSA8</accession>
<dbReference type="Gene3D" id="3.40.50.720">
    <property type="entry name" value="NAD(P)-binding Rossmann-like Domain"/>
    <property type="match status" value="1"/>
</dbReference>
<dbReference type="InterPro" id="IPR055170">
    <property type="entry name" value="GFO_IDH_MocA-like_dom"/>
</dbReference>
<dbReference type="EMBL" id="JARVCO010000002">
    <property type="protein sequence ID" value="MDZ8117089.1"/>
    <property type="molecule type" value="Genomic_DNA"/>
</dbReference>
<dbReference type="PANTHER" id="PTHR22604:SF105">
    <property type="entry name" value="TRANS-1,2-DIHYDROBENZENE-1,2-DIOL DEHYDROGENASE"/>
    <property type="match status" value="1"/>
</dbReference>
<dbReference type="SUPFAM" id="SSF55347">
    <property type="entry name" value="Glyceraldehyde-3-phosphate dehydrogenase-like, C-terminal domain"/>
    <property type="match status" value="1"/>
</dbReference>
<dbReference type="InterPro" id="IPR036291">
    <property type="entry name" value="NAD(P)-bd_dom_sf"/>
</dbReference>
<proteinExistence type="inferred from homology"/>
<gene>
    <name evidence="5" type="ORF">P9H32_00490</name>
</gene>
<evidence type="ECO:0000256" key="1">
    <source>
        <dbReference type="ARBA" id="ARBA00010928"/>
    </source>
</evidence>
<feature type="domain" description="GFO/IDH/MocA-like oxidoreductase" evidence="4">
    <location>
        <begin position="133"/>
        <end position="249"/>
    </location>
</feature>
<keyword evidence="2" id="KW-0560">Oxidoreductase</keyword>
<evidence type="ECO:0000259" key="4">
    <source>
        <dbReference type="Pfam" id="PF22725"/>
    </source>
</evidence>
<comment type="caution">
    <text evidence="5">The sequence shown here is derived from an EMBL/GenBank/DDBJ whole genome shotgun (WGS) entry which is preliminary data.</text>
</comment>
<organism evidence="5 6">
    <name type="scientific">Pontiella agarivorans</name>
    <dbReference type="NCBI Taxonomy" id="3038953"/>
    <lineage>
        <taxon>Bacteria</taxon>
        <taxon>Pseudomonadati</taxon>
        <taxon>Kiritimatiellota</taxon>
        <taxon>Kiritimatiellia</taxon>
        <taxon>Kiritimatiellales</taxon>
        <taxon>Pontiellaceae</taxon>
        <taxon>Pontiella</taxon>
    </lineage>
</organism>
<dbReference type="Pfam" id="PF01408">
    <property type="entry name" value="GFO_IDH_MocA"/>
    <property type="match status" value="1"/>
</dbReference>
<dbReference type="PANTHER" id="PTHR22604">
    <property type="entry name" value="OXIDOREDUCTASES"/>
    <property type="match status" value="1"/>
</dbReference>
<dbReference type="RefSeq" id="WP_322606894.1">
    <property type="nucleotide sequence ID" value="NZ_JARVCO010000002.1"/>
</dbReference>
<dbReference type="Proteomes" id="UP001290861">
    <property type="component" value="Unassembled WGS sequence"/>
</dbReference>
<dbReference type="Gene3D" id="3.30.360.10">
    <property type="entry name" value="Dihydrodipicolinate Reductase, domain 2"/>
    <property type="match status" value="1"/>
</dbReference>
<reference evidence="5 6" key="1">
    <citation type="journal article" date="2024" name="Appl. Environ. Microbiol.">
        <title>Pontiella agarivorans sp. nov., a novel marine anaerobic bacterium capable of degrading macroalgal polysaccharides and fixing nitrogen.</title>
        <authorList>
            <person name="Liu N."/>
            <person name="Kivenson V."/>
            <person name="Peng X."/>
            <person name="Cui Z."/>
            <person name="Lankiewicz T.S."/>
            <person name="Gosselin K.M."/>
            <person name="English C.J."/>
            <person name="Blair E.M."/>
            <person name="O'Malley M.A."/>
            <person name="Valentine D.L."/>
        </authorList>
    </citation>
    <scope>NUCLEOTIDE SEQUENCE [LARGE SCALE GENOMIC DNA]</scope>
    <source>
        <strain evidence="5 6">NLcol2</strain>
    </source>
</reference>
<keyword evidence="6" id="KW-1185">Reference proteome</keyword>
<evidence type="ECO:0000256" key="2">
    <source>
        <dbReference type="ARBA" id="ARBA00023002"/>
    </source>
</evidence>
<evidence type="ECO:0000313" key="5">
    <source>
        <dbReference type="EMBL" id="MDZ8117089.1"/>
    </source>
</evidence>
<feature type="domain" description="Gfo/Idh/MocA-like oxidoreductase N-terminal" evidence="3">
    <location>
        <begin position="4"/>
        <end position="120"/>
    </location>
</feature>
<dbReference type="SUPFAM" id="SSF51735">
    <property type="entry name" value="NAD(P)-binding Rossmann-fold domains"/>
    <property type="match status" value="1"/>
</dbReference>
<name>A0ABU5MSA8_9BACT</name>
<sequence length="329" mass="36233">MEKIRWGIIGCGGIANKFADGLSVLPAGRLYAGASRTPGNAEVFIQKHGGEAAYTDYATLAADPKVDAVYVATTHNFHFENVKLCLEYGKHVLCEKPMTLNARQAAELTQLAAAKELFLMEAMWTRFIPGICELERLLKEGVIGAVRSVRADFHIGGREFPKDGRLWSRDLAGGSLLDLGIYPITFADIVMGGDRPETVKSDACMGTTGVDNRSFYQLTYPGGRFAQLSSSFTSSAPVEAVIAGESGFIRVPNFFHPVEFEICRFGEDSETLRFPFPDEEGFKFEIEEAMNCIAAGKTESTVHPLSKTRQILELMDTLRAQWNFVYSGE</sequence>
<dbReference type="InterPro" id="IPR000683">
    <property type="entry name" value="Gfo/Idh/MocA-like_OxRdtase_N"/>
</dbReference>
<dbReference type="InterPro" id="IPR050984">
    <property type="entry name" value="Gfo/Idh/MocA_domain"/>
</dbReference>
<protein>
    <submittedName>
        <fullName evidence="5">Gfo/Idh/MocA family oxidoreductase</fullName>
    </submittedName>
</protein>
<evidence type="ECO:0000313" key="6">
    <source>
        <dbReference type="Proteomes" id="UP001290861"/>
    </source>
</evidence>
<evidence type="ECO:0000259" key="3">
    <source>
        <dbReference type="Pfam" id="PF01408"/>
    </source>
</evidence>
<dbReference type="Pfam" id="PF22725">
    <property type="entry name" value="GFO_IDH_MocA_C3"/>
    <property type="match status" value="1"/>
</dbReference>
<comment type="similarity">
    <text evidence="1">Belongs to the Gfo/Idh/MocA family.</text>
</comment>